<dbReference type="AlphaFoldDB" id="A0A537KRF0"/>
<dbReference type="Pfam" id="PF13477">
    <property type="entry name" value="Glyco_trans_4_2"/>
    <property type="match status" value="1"/>
</dbReference>
<keyword evidence="2" id="KW-0808">Transferase</keyword>
<gene>
    <name evidence="2" type="ORF">E6H01_12525</name>
</gene>
<accession>A0A537KRF0</accession>
<organism evidence="2 3">
    <name type="scientific">Candidatus Segetimicrobium genomatis</name>
    <dbReference type="NCBI Taxonomy" id="2569760"/>
    <lineage>
        <taxon>Bacteria</taxon>
        <taxon>Bacillati</taxon>
        <taxon>Candidatus Sysuimicrobiota</taxon>
        <taxon>Candidatus Sysuimicrobiia</taxon>
        <taxon>Candidatus Sysuimicrobiales</taxon>
        <taxon>Candidatus Segetimicrobiaceae</taxon>
        <taxon>Candidatus Segetimicrobium</taxon>
    </lineage>
</organism>
<dbReference type="PANTHER" id="PTHR12526">
    <property type="entry name" value="GLYCOSYLTRANSFERASE"/>
    <property type="match status" value="1"/>
</dbReference>
<dbReference type="GO" id="GO:0016757">
    <property type="term" value="F:glycosyltransferase activity"/>
    <property type="evidence" value="ECO:0007669"/>
    <property type="project" value="TreeGrafter"/>
</dbReference>
<reference evidence="2 3" key="1">
    <citation type="journal article" date="2019" name="Nat. Microbiol.">
        <title>Mediterranean grassland soil C-N compound turnover is dependent on rainfall and depth, and is mediated by genomically divergent microorganisms.</title>
        <authorList>
            <person name="Diamond S."/>
            <person name="Andeer P.F."/>
            <person name="Li Z."/>
            <person name="Crits-Christoph A."/>
            <person name="Burstein D."/>
            <person name="Anantharaman K."/>
            <person name="Lane K.R."/>
            <person name="Thomas B.C."/>
            <person name="Pan C."/>
            <person name="Northen T.R."/>
            <person name="Banfield J.F."/>
        </authorList>
    </citation>
    <scope>NUCLEOTIDE SEQUENCE [LARGE SCALE GENOMIC DNA]</scope>
    <source>
        <strain evidence="2">NP_4</strain>
    </source>
</reference>
<feature type="domain" description="Glycosyltransferase subfamily 4-like N-terminal" evidence="1">
    <location>
        <begin position="9"/>
        <end position="127"/>
    </location>
</feature>
<dbReference type="Gene3D" id="3.40.50.2000">
    <property type="entry name" value="Glycogen Phosphorylase B"/>
    <property type="match status" value="2"/>
</dbReference>
<evidence type="ECO:0000313" key="3">
    <source>
        <dbReference type="Proteomes" id="UP000319353"/>
    </source>
</evidence>
<evidence type="ECO:0000313" key="2">
    <source>
        <dbReference type="EMBL" id="TMI98285.1"/>
    </source>
</evidence>
<dbReference type="CDD" id="cd03808">
    <property type="entry name" value="GT4_CapM-like"/>
    <property type="match status" value="1"/>
</dbReference>
<dbReference type="Pfam" id="PF13692">
    <property type="entry name" value="Glyco_trans_1_4"/>
    <property type="match status" value="1"/>
</dbReference>
<sequence length="396" mass="43302">MAVATVRRRVLLVVNAEWYFVSHRLGLARALKAQGYEVVVAASVEREAQDVIEGEGFRFVALNLRRRSTGPRQELRTLAEFYRLYRHERPDLVHHVSIKPVVYGSLAAKAVGVPAVINAITGLGTAFGRPGLRGSALRWGLTVVCRAAFAGRRTRVIFQNPDDLTWFVRRGVVASERALLIRGAGVDVNRFRPAPGPAGAPIVMLASRLLWDKGVGEFVEASRRLKESGLACRFVLVGVPDDENPNSIPLEVIRGWQAESIVEWWGLRDDMESVLQSASVVALPSYREGLPKVLLEAAACGRALIATDVPGCREVVSDGDNGLLVPPRDPVALAAAIDRLLRHGELRARMGERSRAIAVSGFSEDQTIEATLAVYRELLGDGHDLTAVAWHNVRGH</sequence>
<dbReference type="SUPFAM" id="SSF53756">
    <property type="entry name" value="UDP-Glycosyltransferase/glycogen phosphorylase"/>
    <property type="match status" value="1"/>
</dbReference>
<dbReference type="PANTHER" id="PTHR12526:SF638">
    <property type="entry name" value="SPORE COAT PROTEIN SA"/>
    <property type="match status" value="1"/>
</dbReference>
<dbReference type="InterPro" id="IPR028098">
    <property type="entry name" value="Glyco_trans_4-like_N"/>
</dbReference>
<comment type="caution">
    <text evidence="2">The sequence shown here is derived from an EMBL/GenBank/DDBJ whole genome shotgun (WGS) entry which is preliminary data.</text>
</comment>
<protein>
    <submittedName>
        <fullName evidence="2">Glycosyltransferase family 4 protein</fullName>
    </submittedName>
</protein>
<name>A0A537KRF0_9BACT</name>
<dbReference type="Proteomes" id="UP000319353">
    <property type="component" value="Unassembled WGS sequence"/>
</dbReference>
<dbReference type="EMBL" id="VBAL01000176">
    <property type="protein sequence ID" value="TMI98285.1"/>
    <property type="molecule type" value="Genomic_DNA"/>
</dbReference>
<proteinExistence type="predicted"/>
<evidence type="ECO:0000259" key="1">
    <source>
        <dbReference type="Pfam" id="PF13477"/>
    </source>
</evidence>